<accession>A0ABW5FA21</accession>
<evidence type="ECO:0000313" key="1">
    <source>
        <dbReference type="EMBL" id="MFD2410831.1"/>
    </source>
</evidence>
<protein>
    <submittedName>
        <fullName evidence="1">Uncharacterized protein</fullName>
    </submittedName>
</protein>
<dbReference type="EMBL" id="JBHUKY010000022">
    <property type="protein sequence ID" value="MFD2410831.1"/>
    <property type="molecule type" value="Genomic_DNA"/>
</dbReference>
<organism evidence="1 2">
    <name type="scientific">Paenibacillus rhizoplanae</name>
    <dbReference type="NCBI Taxonomy" id="1917181"/>
    <lineage>
        <taxon>Bacteria</taxon>
        <taxon>Bacillati</taxon>
        <taxon>Bacillota</taxon>
        <taxon>Bacilli</taxon>
        <taxon>Bacillales</taxon>
        <taxon>Paenibacillaceae</taxon>
        <taxon>Paenibacillus</taxon>
    </lineage>
</organism>
<dbReference type="Proteomes" id="UP001597448">
    <property type="component" value="Unassembled WGS sequence"/>
</dbReference>
<gene>
    <name evidence="1" type="ORF">ACFSX3_13165</name>
</gene>
<name>A0ABW5FA21_9BACL</name>
<sequence>MLDRYNLSELKQNALNDDIEAFRQLLFAFKELYHLHDDEHEELGSFLLQHVTQLILVIVEELTNWFSIDDNFNCYDYLFSSFSDESIRILEKEFFSKFEENDFEILNYEILVHLFERGVSNDVGWNNTINLTIKRVEERLDSILMNKQISLTEFSLYYKISMMWFDYYLKQEELSNEDQFVKWAKSSNQYENQLKKAFEIYIAALKKLKTD</sequence>
<comment type="caution">
    <text evidence="1">The sequence shown here is derived from an EMBL/GenBank/DDBJ whole genome shotgun (WGS) entry which is preliminary data.</text>
</comment>
<keyword evidence="2" id="KW-1185">Reference proteome</keyword>
<reference evidence="2" key="1">
    <citation type="journal article" date="2019" name="Int. J. Syst. Evol. Microbiol.">
        <title>The Global Catalogue of Microorganisms (GCM) 10K type strain sequencing project: providing services to taxonomists for standard genome sequencing and annotation.</title>
        <authorList>
            <consortium name="The Broad Institute Genomics Platform"/>
            <consortium name="The Broad Institute Genome Sequencing Center for Infectious Disease"/>
            <person name="Wu L."/>
            <person name="Ma J."/>
        </authorList>
    </citation>
    <scope>NUCLEOTIDE SEQUENCE [LARGE SCALE GENOMIC DNA]</scope>
    <source>
        <strain evidence="2">CCM 8725</strain>
    </source>
</reference>
<evidence type="ECO:0000313" key="2">
    <source>
        <dbReference type="Proteomes" id="UP001597448"/>
    </source>
</evidence>
<dbReference type="RefSeq" id="WP_209992240.1">
    <property type="nucleotide sequence ID" value="NZ_JBHUKY010000022.1"/>
</dbReference>
<proteinExistence type="predicted"/>